<protein>
    <submittedName>
        <fullName evidence="2">Uncharacterized protein</fullName>
    </submittedName>
</protein>
<feature type="transmembrane region" description="Helical" evidence="1">
    <location>
        <begin position="70"/>
        <end position="96"/>
    </location>
</feature>
<feature type="transmembrane region" description="Helical" evidence="1">
    <location>
        <begin position="35"/>
        <end position="58"/>
    </location>
</feature>
<accession>A0A8D8YYI6</accession>
<reference evidence="2" key="1">
    <citation type="submission" date="2021-05" db="EMBL/GenBank/DDBJ databases">
        <authorList>
            <person name="Alioto T."/>
            <person name="Alioto T."/>
            <person name="Gomez Garrido J."/>
        </authorList>
    </citation>
    <scope>NUCLEOTIDE SEQUENCE</scope>
</reference>
<keyword evidence="1" id="KW-0472">Membrane</keyword>
<keyword evidence="1" id="KW-0812">Transmembrane</keyword>
<evidence type="ECO:0000256" key="1">
    <source>
        <dbReference type="SAM" id="Phobius"/>
    </source>
</evidence>
<evidence type="ECO:0000313" key="2">
    <source>
        <dbReference type="EMBL" id="CAG6737543.1"/>
    </source>
</evidence>
<name>A0A8D8YYI6_9HEMI</name>
<keyword evidence="1" id="KW-1133">Transmembrane helix</keyword>
<organism evidence="2">
    <name type="scientific">Cacopsylla melanoneura</name>
    <dbReference type="NCBI Taxonomy" id="428564"/>
    <lineage>
        <taxon>Eukaryota</taxon>
        <taxon>Metazoa</taxon>
        <taxon>Ecdysozoa</taxon>
        <taxon>Arthropoda</taxon>
        <taxon>Hexapoda</taxon>
        <taxon>Insecta</taxon>
        <taxon>Pterygota</taxon>
        <taxon>Neoptera</taxon>
        <taxon>Paraneoptera</taxon>
        <taxon>Hemiptera</taxon>
        <taxon>Sternorrhyncha</taxon>
        <taxon>Psylloidea</taxon>
        <taxon>Psyllidae</taxon>
        <taxon>Psyllinae</taxon>
        <taxon>Cacopsylla</taxon>
    </lineage>
</organism>
<feature type="transmembrane region" description="Helical" evidence="1">
    <location>
        <begin position="6"/>
        <end position="28"/>
    </location>
</feature>
<proteinExistence type="predicted"/>
<dbReference type="AlphaFoldDB" id="A0A8D8YYI6"/>
<sequence length="100" mass="11147">MSFSFSFNFNVFGSSVFSSFGSLLKYFIPQYSADLCAYLCCVCSYLFEVVLLYCVMVVCDVDVCDVSVLSVYVCGGFDVVECIVCYLFGIYLCMFFSGGH</sequence>
<dbReference type="EMBL" id="HBUF01403697">
    <property type="protein sequence ID" value="CAG6737543.1"/>
    <property type="molecule type" value="Transcribed_RNA"/>
</dbReference>